<name>A0A0N4UV12_ENTVE</name>
<evidence type="ECO:0000259" key="11">
    <source>
        <dbReference type="Pfam" id="PF06664"/>
    </source>
</evidence>
<evidence type="ECO:0000256" key="10">
    <source>
        <dbReference type="SAM" id="Phobius"/>
    </source>
</evidence>
<evidence type="ECO:0000256" key="3">
    <source>
        <dbReference type="ARBA" id="ARBA00008148"/>
    </source>
</evidence>
<dbReference type="InterPro" id="IPR009551">
    <property type="entry name" value="Wntless"/>
</dbReference>
<keyword evidence="7 10" id="KW-1133">Transmembrane helix</keyword>
<evidence type="ECO:0000259" key="12">
    <source>
        <dbReference type="Pfam" id="PF21883"/>
    </source>
</evidence>
<feature type="domain" description="Wntless-like transmembrane" evidence="11">
    <location>
        <begin position="256"/>
        <end position="530"/>
    </location>
</feature>
<keyword evidence="8" id="KW-0333">Golgi apparatus</keyword>
<dbReference type="PANTHER" id="PTHR13449:SF2">
    <property type="entry name" value="PROTEIN WNTLESS HOMOLOG"/>
    <property type="match status" value="1"/>
</dbReference>
<keyword evidence="9 10" id="KW-0472">Membrane</keyword>
<keyword evidence="6 10" id="KW-0812">Transmembrane</keyword>
<dbReference type="Pfam" id="PF06664">
    <property type="entry name" value="WLS-like_TM"/>
    <property type="match status" value="1"/>
</dbReference>
<gene>
    <name evidence="13" type="ORF">EVEC_LOCUS963</name>
</gene>
<accession>A0A0N4UV12</accession>
<feature type="transmembrane region" description="Helical" evidence="10">
    <location>
        <begin position="294"/>
        <end position="315"/>
    </location>
</feature>
<dbReference type="GO" id="GO:0061355">
    <property type="term" value="P:Wnt protein secretion"/>
    <property type="evidence" value="ECO:0007669"/>
    <property type="project" value="TreeGrafter"/>
</dbReference>
<feature type="transmembrane region" description="Helical" evidence="10">
    <location>
        <begin position="261"/>
        <end position="282"/>
    </location>
</feature>
<protein>
    <submittedName>
        <fullName evidence="15">Protein wntless</fullName>
    </submittedName>
</protein>
<dbReference type="STRING" id="51028.A0A0N4UV12"/>
<evidence type="ECO:0000313" key="13">
    <source>
        <dbReference type="EMBL" id="VDD85820.1"/>
    </source>
</evidence>
<dbReference type="GO" id="GO:0006886">
    <property type="term" value="P:intracellular protein transport"/>
    <property type="evidence" value="ECO:0007669"/>
    <property type="project" value="TreeGrafter"/>
</dbReference>
<feature type="domain" description="Wntless GOLD" evidence="12">
    <location>
        <begin position="83"/>
        <end position="255"/>
    </location>
</feature>
<dbReference type="InterPro" id="IPR053936">
    <property type="entry name" value="WLS_GOLD"/>
</dbReference>
<evidence type="ECO:0000256" key="8">
    <source>
        <dbReference type="ARBA" id="ARBA00023034"/>
    </source>
</evidence>
<comment type="similarity">
    <text evidence="3">Belongs to the wntless family.</text>
</comment>
<feature type="transmembrane region" description="Helical" evidence="10">
    <location>
        <begin position="410"/>
        <end position="436"/>
    </location>
</feature>
<evidence type="ECO:0000256" key="2">
    <source>
        <dbReference type="ARBA" id="ARBA00004653"/>
    </source>
</evidence>
<dbReference type="GO" id="GO:0000139">
    <property type="term" value="C:Golgi membrane"/>
    <property type="evidence" value="ECO:0007669"/>
    <property type="project" value="UniProtKB-SubCell"/>
</dbReference>
<keyword evidence="5" id="KW-0879">Wnt signaling pathway</keyword>
<dbReference type="EMBL" id="UXUI01007153">
    <property type="protein sequence ID" value="VDD85820.1"/>
    <property type="molecule type" value="Genomic_DNA"/>
</dbReference>
<feature type="transmembrane region" description="Helical" evidence="10">
    <location>
        <begin position="365"/>
        <end position="384"/>
    </location>
</feature>
<dbReference type="InterPro" id="IPR047843">
    <property type="entry name" value="WLS-like_TM"/>
</dbReference>
<evidence type="ECO:0000256" key="9">
    <source>
        <dbReference type="ARBA" id="ARBA00023136"/>
    </source>
</evidence>
<reference evidence="15" key="1">
    <citation type="submission" date="2017-02" db="UniProtKB">
        <authorList>
            <consortium name="WormBaseParasite"/>
        </authorList>
    </citation>
    <scope>IDENTIFICATION</scope>
</reference>
<keyword evidence="4" id="KW-0217">Developmental protein</keyword>
<evidence type="ECO:0000256" key="6">
    <source>
        <dbReference type="ARBA" id="ARBA00022692"/>
    </source>
</evidence>
<feature type="transmembrane region" description="Helical" evidence="10">
    <location>
        <begin position="16"/>
        <end position="36"/>
    </location>
</feature>
<dbReference type="GO" id="GO:0010008">
    <property type="term" value="C:endosome membrane"/>
    <property type="evidence" value="ECO:0007669"/>
    <property type="project" value="UniProtKB-SubCell"/>
</dbReference>
<evidence type="ECO:0000256" key="5">
    <source>
        <dbReference type="ARBA" id="ARBA00022687"/>
    </source>
</evidence>
<comment type="subcellular location">
    <subcellularLocation>
        <location evidence="1">Endosome membrane</location>
        <topology evidence="1">Multi-pass membrane protein</topology>
    </subcellularLocation>
    <subcellularLocation>
        <location evidence="2">Golgi apparatus membrane</location>
        <topology evidence="2">Multi-pass membrane protein</topology>
    </subcellularLocation>
</comment>
<feature type="transmembrane region" description="Helical" evidence="10">
    <location>
        <begin position="506"/>
        <end position="527"/>
    </location>
</feature>
<dbReference type="Proteomes" id="UP000274131">
    <property type="component" value="Unassembled WGS sequence"/>
</dbReference>
<dbReference type="WBParaSite" id="EVEC_0000125501-mRNA-1">
    <property type="protein sequence ID" value="EVEC_0000125501-mRNA-1"/>
    <property type="gene ID" value="EVEC_0000125501"/>
</dbReference>
<evidence type="ECO:0000256" key="7">
    <source>
        <dbReference type="ARBA" id="ARBA00022989"/>
    </source>
</evidence>
<proteinExistence type="inferred from homology"/>
<keyword evidence="14" id="KW-1185">Reference proteome</keyword>
<dbReference type="GO" id="GO:0016055">
    <property type="term" value="P:Wnt signaling pathway"/>
    <property type="evidence" value="ECO:0007669"/>
    <property type="project" value="UniProtKB-KW"/>
</dbReference>
<dbReference type="PANTHER" id="PTHR13449">
    <property type="entry name" value="INTEGRAL MEMBRANE PROTEIN GPR177"/>
    <property type="match status" value="1"/>
</dbReference>
<dbReference type="OrthoDB" id="5804250at2759"/>
<evidence type="ECO:0000313" key="15">
    <source>
        <dbReference type="WBParaSite" id="EVEC_0000125501-mRNA-1"/>
    </source>
</evidence>
<organism evidence="15">
    <name type="scientific">Enterobius vermicularis</name>
    <name type="common">Human pinworm</name>
    <dbReference type="NCBI Taxonomy" id="51028"/>
    <lineage>
        <taxon>Eukaryota</taxon>
        <taxon>Metazoa</taxon>
        <taxon>Ecdysozoa</taxon>
        <taxon>Nematoda</taxon>
        <taxon>Chromadorea</taxon>
        <taxon>Rhabditida</taxon>
        <taxon>Spirurina</taxon>
        <taxon>Oxyuridomorpha</taxon>
        <taxon>Oxyuroidea</taxon>
        <taxon>Oxyuridae</taxon>
        <taxon>Enterobius</taxon>
    </lineage>
</organism>
<dbReference type="AlphaFoldDB" id="A0A0N4UV12"/>
<evidence type="ECO:0000313" key="14">
    <source>
        <dbReference type="Proteomes" id="UP000274131"/>
    </source>
</evidence>
<feature type="transmembrane region" description="Helical" evidence="10">
    <location>
        <begin position="335"/>
        <end position="353"/>
    </location>
</feature>
<evidence type="ECO:0000256" key="4">
    <source>
        <dbReference type="ARBA" id="ARBA00022473"/>
    </source>
</evidence>
<dbReference type="GO" id="GO:0017147">
    <property type="term" value="F:Wnt-protein binding"/>
    <property type="evidence" value="ECO:0007669"/>
    <property type="project" value="InterPro"/>
</dbReference>
<evidence type="ECO:0000256" key="1">
    <source>
        <dbReference type="ARBA" id="ARBA00004337"/>
    </source>
</evidence>
<dbReference type="Pfam" id="PF21883">
    <property type="entry name" value="WLS_GOLD"/>
    <property type="match status" value="1"/>
</dbReference>
<reference evidence="13 14" key="2">
    <citation type="submission" date="2018-10" db="EMBL/GenBank/DDBJ databases">
        <authorList>
            <consortium name="Pathogen Informatics"/>
        </authorList>
    </citation>
    <scope>NUCLEOTIDE SEQUENCE [LARGE SCALE GENOMIC DNA]</scope>
</reference>
<sequence length="568" mass="64923">MAGAVIENLSNQKLTYILSSLFVLLIGFFLLGALCAPQPSSSMKFDMSACNDSKMGKNQNEWFYIRPSVSESISIFPLLHYEYSISCKMRGCRHIEDLKKARDAREIVFVAQMPHPRVGVQLEYSRWFQFLLGLLDIRTVYASDSRMPDEIIILLEVRLGYRTHSDPEETWHELATANTTRTLRCKSPALKEEGDIYDCDTLDLFELGSNPYPFYLLNIRLPVDREACMRSPDPSKVPNCALAMIDLITLIEIHQNGGFTAIWLGLKTVIFPLVFVMLVWYWKRISGLPRYPYLVEKAIFVLGLSLAILDFPMEWLSLWFKIPFLLFVTDVKQGFFYAVLFSFWLVFAGEHLIDDTSRNNLASYWKNLSSVLVASLCFLVYDIAERGMQLSDPFFNIWSSERGTKLAYTMIYTASVATVAYFCFLFYKVVLVWMTVRRKREAQLYRTSETRRIKVEAVIYRFKFMMCFTLVCAAFTVTSYLLKQHGEGQMHGDEYSESPLTNSTSAFFTGTFGMWNIYVLLLLSLYAPSHKQYVTSIALTDEADDLIGSSGPESSGSALAAFTKLATD</sequence>
<feature type="transmembrane region" description="Helical" evidence="10">
    <location>
        <begin position="457"/>
        <end position="482"/>
    </location>
</feature>